<feature type="domain" description="Reverse transcriptase" evidence="7">
    <location>
        <begin position="375"/>
        <end position="553"/>
    </location>
</feature>
<sequence>MAMRTALGRNSRSTKKRTWGKLLMNMQLVLQMIPKVSLKMNSLTSGMKVFSWKQKKTMVMLDKQSSMTLVTKPTMVTTLTSIFSPVQPPTDGAATDNSGDDHSDPEANQDDDEDNKPMPSTEVAIVIRNKDTQQDETFRVLLDSGSNRCMGSKNAVLRAGLHLHQGRTHRYNTAAGVFHTTHYARIKAHKLLELNSRRILLNQRVQVHDGDLGNYDFIFGRDYLNKYGIDLIFSEQVIRWDGMQTTMRRPGYYSEEQRMKEAVLHAEVPYQHTRSNGEEAFAQEILESKYDQQDLRQVANEQQHLSSKQREKLYSLLHKHSKIFEGRLGKWPGEKVSATLKPNAKPFHCGRPIRIPHVHMETLKKEVDRLVKVGVLKPVDAMQAGPWCAPSFIIPKKDGRVRFITDFRQLNKWIERRPFPLPHITDLLQDVGSYKYVTALDLSMGFYHFELDDKLSEMTTFMLPWGLYRYARLPMGLNISPDLFHGKVSTIFADMQGVRSYMDDLLVWSNGSYEEHLEKLDEVLNRLQSKDLAVNALKSYWAVEEVDYLGFRLTTQGVLPQPRKVKAIQNMERPKSKKQLRGFIGLVNYYRYMWRKRSHLLAPLSSMAGKNSHFKWTPECDKAFQEIKKEVSKEVMLSFPDYTKSFELFTDASDYQLGAVLKQDDKTLAFFSKKLNSAQKRYGVGEKEMLSVVEALKEFRTMVKGYPINIFVDHKNWTHDRAFRNDRVMRWRLSLEEYDITFHYIKGEKNVVADALSRLFIKDLTSSAEEYYMMDEAFEIRNWRQFYQPITISEIGREQVKDTYVKQLKEQTPDRLGELFEDIGKKTGADYVTTEIDSQTGKQRIIVPKSLRQRLMEWYHTTLVHPGIDRLHNTLRQHYVWPNMHRQLKDFIKNCDACQRGKRGGKGRGLLPPKDPETEPWKDIAVDLAGPWEATVNNKKMQFHTFTIIDVFTGWVEIIPIDNKEMGTICDLLVQEWLRRYPRPSRVIFDQGKEFDNKIFRGVCTQWYIKPEPITVRNPRANAIVERMHRVLGDMLRVQLTTRHDREDVVTELTSAAAYGMRATVHGVTQYSPAQLVYQKDMILRTNMIADVELVRQRRQAAIAVSNARENKRRIPYNYKPGDYVLILSGGLDPKLKLHEGPFRVVSFNKSSGTLHIQRRNYIEPINIRLVRPYFGAT</sequence>
<evidence type="ECO:0000256" key="2">
    <source>
        <dbReference type="ARBA" id="ARBA00022695"/>
    </source>
</evidence>
<dbReference type="InterPro" id="IPR036397">
    <property type="entry name" value="RNaseH_sf"/>
</dbReference>
<dbReference type="GO" id="GO:0016779">
    <property type="term" value="F:nucleotidyltransferase activity"/>
    <property type="evidence" value="ECO:0007669"/>
    <property type="project" value="UniProtKB-KW"/>
</dbReference>
<dbReference type="GO" id="GO:0015074">
    <property type="term" value="P:DNA integration"/>
    <property type="evidence" value="ECO:0007669"/>
    <property type="project" value="InterPro"/>
</dbReference>
<dbReference type="InterPro" id="IPR001584">
    <property type="entry name" value="Integrase_cat-core"/>
</dbReference>
<evidence type="ECO:0000259" key="7">
    <source>
        <dbReference type="PROSITE" id="PS50878"/>
    </source>
</evidence>
<dbReference type="PANTHER" id="PTHR37984:SF5">
    <property type="entry name" value="PROTEIN NYNRIN-LIKE"/>
    <property type="match status" value="1"/>
</dbReference>
<dbReference type="FunFam" id="1.10.340.70:FF:000001">
    <property type="entry name" value="Retrovirus-related Pol polyprotein from transposon gypsy-like Protein"/>
    <property type="match status" value="1"/>
</dbReference>
<dbReference type="Pfam" id="PF00665">
    <property type="entry name" value="rve"/>
    <property type="match status" value="1"/>
</dbReference>
<evidence type="ECO:0000256" key="5">
    <source>
        <dbReference type="ARBA" id="ARBA00023268"/>
    </source>
</evidence>
<keyword evidence="5" id="KW-0511">Multifunctional enzyme</keyword>
<dbReference type="InterPro" id="IPR021109">
    <property type="entry name" value="Peptidase_aspartic_dom_sf"/>
</dbReference>
<dbReference type="GO" id="GO:0003676">
    <property type="term" value="F:nucleic acid binding"/>
    <property type="evidence" value="ECO:0007669"/>
    <property type="project" value="InterPro"/>
</dbReference>
<dbReference type="Gene3D" id="3.30.420.10">
    <property type="entry name" value="Ribonuclease H-like superfamily/Ribonuclease H"/>
    <property type="match status" value="1"/>
</dbReference>
<gene>
    <name evidence="9" type="ORF">APAL1065_LOCUS22074</name>
</gene>
<dbReference type="Gene3D" id="3.10.10.10">
    <property type="entry name" value="HIV Type 1 Reverse Transcriptase, subunit A, domain 1"/>
    <property type="match status" value="1"/>
</dbReference>
<dbReference type="Gene3D" id="3.30.70.270">
    <property type="match status" value="2"/>
</dbReference>
<feature type="domain" description="Integrase catalytic" evidence="8">
    <location>
        <begin position="916"/>
        <end position="1081"/>
    </location>
</feature>
<reference evidence="9" key="1">
    <citation type="submission" date="2021-01" db="EMBL/GenBank/DDBJ databases">
        <authorList>
            <person name="Corre E."/>
            <person name="Pelletier E."/>
            <person name="Niang G."/>
            <person name="Scheremetjew M."/>
            <person name="Finn R."/>
            <person name="Kale V."/>
            <person name="Holt S."/>
            <person name="Cochrane G."/>
            <person name="Meng A."/>
            <person name="Brown T."/>
            <person name="Cohen L."/>
        </authorList>
    </citation>
    <scope>NUCLEOTIDE SEQUENCE</scope>
    <source>
        <strain evidence="9">CCMP125</strain>
    </source>
</reference>
<dbReference type="InterPro" id="IPR043502">
    <property type="entry name" value="DNA/RNA_pol_sf"/>
</dbReference>
<dbReference type="PANTHER" id="PTHR37984">
    <property type="entry name" value="PROTEIN CBG26694"/>
    <property type="match status" value="1"/>
</dbReference>
<dbReference type="InterPro" id="IPR041588">
    <property type="entry name" value="Integrase_H2C2"/>
</dbReference>
<dbReference type="CDD" id="cd01647">
    <property type="entry name" value="RT_LTR"/>
    <property type="match status" value="1"/>
</dbReference>
<dbReference type="InterPro" id="IPR000477">
    <property type="entry name" value="RT_dom"/>
</dbReference>
<name>A0A7S2YMS6_9STRA</name>
<dbReference type="SUPFAM" id="SSF56672">
    <property type="entry name" value="DNA/RNA polymerases"/>
    <property type="match status" value="1"/>
</dbReference>
<keyword evidence="1" id="KW-0808">Transferase</keyword>
<evidence type="ECO:0000256" key="6">
    <source>
        <dbReference type="SAM" id="MobiDB-lite"/>
    </source>
</evidence>
<dbReference type="Pfam" id="PF17921">
    <property type="entry name" value="Integrase_H2C2"/>
    <property type="match status" value="1"/>
</dbReference>
<dbReference type="GO" id="GO:0004519">
    <property type="term" value="F:endonuclease activity"/>
    <property type="evidence" value="ECO:0007669"/>
    <property type="project" value="UniProtKB-KW"/>
</dbReference>
<dbReference type="InterPro" id="IPR043128">
    <property type="entry name" value="Rev_trsase/Diguanyl_cyclase"/>
</dbReference>
<dbReference type="InterPro" id="IPR041577">
    <property type="entry name" value="RT_RNaseH_2"/>
</dbReference>
<dbReference type="FunFam" id="3.30.70.270:FF:000020">
    <property type="entry name" value="Transposon Tf2-6 polyprotein-like Protein"/>
    <property type="match status" value="1"/>
</dbReference>
<keyword evidence="3" id="KW-0540">Nuclease</keyword>
<dbReference type="PROSITE" id="PS50994">
    <property type="entry name" value="INTEGRASE"/>
    <property type="match status" value="1"/>
</dbReference>
<keyword evidence="4" id="KW-0378">Hydrolase</keyword>
<dbReference type="InterPro" id="IPR050951">
    <property type="entry name" value="Retrovirus_Pol_polyprotein"/>
</dbReference>
<dbReference type="InterPro" id="IPR012337">
    <property type="entry name" value="RNaseH-like_sf"/>
</dbReference>
<dbReference type="Gene3D" id="1.10.340.70">
    <property type="match status" value="1"/>
</dbReference>
<keyword evidence="4" id="KW-0255">Endonuclease</keyword>
<dbReference type="Pfam" id="PF00078">
    <property type="entry name" value="RVT_1"/>
    <property type="match status" value="1"/>
</dbReference>
<evidence type="ECO:0000256" key="1">
    <source>
        <dbReference type="ARBA" id="ARBA00022679"/>
    </source>
</evidence>
<feature type="region of interest" description="Disordered" evidence="6">
    <location>
        <begin position="81"/>
        <end position="118"/>
    </location>
</feature>
<dbReference type="Gene3D" id="2.40.70.10">
    <property type="entry name" value="Acid Proteases"/>
    <property type="match status" value="1"/>
</dbReference>
<dbReference type="SUPFAM" id="SSF53098">
    <property type="entry name" value="Ribonuclease H-like"/>
    <property type="match status" value="1"/>
</dbReference>
<evidence type="ECO:0000313" key="9">
    <source>
        <dbReference type="EMBL" id="CAD9985230.1"/>
    </source>
</evidence>
<keyword evidence="2" id="KW-0548">Nucleotidyltransferase</keyword>
<evidence type="ECO:0008006" key="10">
    <source>
        <dbReference type="Google" id="ProtNLM"/>
    </source>
</evidence>
<dbReference type="EMBL" id="HBHT01032831">
    <property type="protein sequence ID" value="CAD9985230.1"/>
    <property type="molecule type" value="Transcribed_RNA"/>
</dbReference>
<proteinExistence type="predicted"/>
<evidence type="ECO:0000256" key="4">
    <source>
        <dbReference type="ARBA" id="ARBA00022759"/>
    </source>
</evidence>
<evidence type="ECO:0000256" key="3">
    <source>
        <dbReference type="ARBA" id="ARBA00022722"/>
    </source>
</evidence>
<organism evidence="9">
    <name type="scientific">Entomoneis paludosa</name>
    <dbReference type="NCBI Taxonomy" id="265537"/>
    <lineage>
        <taxon>Eukaryota</taxon>
        <taxon>Sar</taxon>
        <taxon>Stramenopiles</taxon>
        <taxon>Ochrophyta</taxon>
        <taxon>Bacillariophyta</taxon>
        <taxon>Bacillariophyceae</taxon>
        <taxon>Bacillariophycidae</taxon>
        <taxon>Entomoneidaceae</taxon>
        <taxon>Entomoneis</taxon>
    </lineage>
</organism>
<dbReference type="AlphaFoldDB" id="A0A7S2YMS6"/>
<evidence type="ECO:0000259" key="8">
    <source>
        <dbReference type="PROSITE" id="PS50994"/>
    </source>
</evidence>
<dbReference type="Pfam" id="PF17919">
    <property type="entry name" value="RT_RNaseH_2"/>
    <property type="match status" value="1"/>
</dbReference>
<accession>A0A7S2YMS6</accession>
<protein>
    <recommendedName>
        <fullName evidence="10">Reverse transcriptase</fullName>
    </recommendedName>
</protein>
<dbReference type="PROSITE" id="PS50878">
    <property type="entry name" value="RT_POL"/>
    <property type="match status" value="1"/>
</dbReference>
<dbReference type="CDD" id="cd09274">
    <property type="entry name" value="RNase_HI_RT_Ty3"/>
    <property type="match status" value="1"/>
</dbReference>